<dbReference type="PANTHER" id="PTHR43612:SF3">
    <property type="entry name" value="TRIFUNCTIONAL ENZYME SUBUNIT ALPHA, MITOCHONDRIAL"/>
    <property type="match status" value="1"/>
</dbReference>
<comment type="catalytic activity">
    <reaction evidence="21">
        <text>a (3S)-3-hydroxyacyl-CoA = a (2E)-enoyl-CoA + H2O</text>
        <dbReference type="Rhea" id="RHEA:16105"/>
        <dbReference type="ChEBI" id="CHEBI:15377"/>
        <dbReference type="ChEBI" id="CHEBI:57318"/>
        <dbReference type="ChEBI" id="CHEBI:58856"/>
        <dbReference type="EC" id="4.2.1.17"/>
    </reaction>
    <physiologicalReaction direction="right-to-left" evidence="21">
        <dbReference type="Rhea" id="RHEA:16107"/>
    </physiologicalReaction>
</comment>
<comment type="catalytic activity">
    <reaction evidence="23">
        <text>(3S)-hydroxydecanoyl-CoA + NAD(+) = 3-oxodecanoyl-CoA + NADH + H(+)</text>
        <dbReference type="Rhea" id="RHEA:31187"/>
        <dbReference type="ChEBI" id="CHEBI:15378"/>
        <dbReference type="ChEBI" id="CHEBI:57540"/>
        <dbReference type="ChEBI" id="CHEBI:57945"/>
        <dbReference type="ChEBI" id="CHEBI:62548"/>
        <dbReference type="ChEBI" id="CHEBI:62616"/>
    </reaction>
    <physiologicalReaction direction="left-to-right" evidence="23">
        <dbReference type="Rhea" id="RHEA:31188"/>
    </physiologicalReaction>
</comment>
<comment type="catalytic activity">
    <reaction evidence="29">
        <text>(3S)-hydroxyoctanoyl-CoA + NAD(+) = 3-oxooctanoyl-CoA + NADH + H(+)</text>
        <dbReference type="Rhea" id="RHEA:31195"/>
        <dbReference type="ChEBI" id="CHEBI:15378"/>
        <dbReference type="ChEBI" id="CHEBI:57540"/>
        <dbReference type="ChEBI" id="CHEBI:57945"/>
        <dbReference type="ChEBI" id="CHEBI:62617"/>
        <dbReference type="ChEBI" id="CHEBI:62619"/>
    </reaction>
    <physiologicalReaction direction="left-to-right" evidence="29">
        <dbReference type="Rhea" id="RHEA:31196"/>
    </physiologicalReaction>
</comment>
<keyword evidence="12" id="KW-0809">Transit peptide</keyword>
<comment type="catalytic activity">
    <reaction evidence="32">
        <text>1'-[1,2-di-(9Z,12Z-octadecadienoyl)-sn-glycero-3-phospho]-3'-[1-(9Z,12Z-octadecadienoyl)-sn-glycero-3-phospho]-glycerol + (9Z)-octadecenoyl-CoA = 1'-[1,2-di-(9Z,12Z-octadecadienoyl)-sn-glycero-3-phospho]-3'-[1-(9Z,12Z-octadecadienoyl)-2-(9Z-octadecenoyl)-sn-glycero-3-phospho]-glycerol + CoA</text>
        <dbReference type="Rhea" id="RHEA:43676"/>
        <dbReference type="ChEBI" id="CHEBI:57287"/>
        <dbReference type="ChEBI" id="CHEBI:57387"/>
        <dbReference type="ChEBI" id="CHEBI:83580"/>
        <dbReference type="ChEBI" id="CHEBI:83582"/>
    </reaction>
    <physiologicalReaction direction="left-to-right" evidence="32">
        <dbReference type="Rhea" id="RHEA:43677"/>
    </physiologicalReaction>
</comment>
<keyword evidence="18" id="KW-0472">Membrane</keyword>
<comment type="caution">
    <text evidence="45">The sequence shown here is derived from an EMBL/GenBank/DDBJ whole genome shotgun (WGS) entry which is preliminary data.</text>
</comment>
<evidence type="ECO:0000256" key="20">
    <source>
        <dbReference type="ARBA" id="ARBA00023268"/>
    </source>
</evidence>
<evidence type="ECO:0000259" key="43">
    <source>
        <dbReference type="Pfam" id="PF00725"/>
    </source>
</evidence>
<gene>
    <name evidence="45" type="ORF">AFUS01_LOCUS8838</name>
</gene>
<dbReference type="EC" id="1.1.1.211" evidence="36"/>
<evidence type="ECO:0000256" key="14">
    <source>
        <dbReference type="ARBA" id="ARBA00023002"/>
    </source>
</evidence>
<dbReference type="FunFam" id="3.90.226.10:FF:000011">
    <property type="entry name" value="Fatty acid oxidation complex subunit alpha"/>
    <property type="match status" value="1"/>
</dbReference>
<keyword evidence="17" id="KW-0496">Mitochondrion</keyword>
<evidence type="ECO:0000256" key="8">
    <source>
        <dbReference type="ARBA" id="ARBA00022553"/>
    </source>
</evidence>
<feature type="site" description="Important for long-chain enoyl-CoA hydratase activity" evidence="41">
    <location>
        <position position="144"/>
    </location>
</feature>
<keyword evidence="14" id="KW-0560">Oxidoreductase</keyword>
<evidence type="ECO:0000256" key="3">
    <source>
        <dbReference type="ARBA" id="ARBA00005005"/>
    </source>
</evidence>
<evidence type="ECO:0000256" key="6">
    <source>
        <dbReference type="ARBA" id="ARBA00012076"/>
    </source>
</evidence>
<evidence type="ECO:0000256" key="11">
    <source>
        <dbReference type="ARBA" id="ARBA00022832"/>
    </source>
</evidence>
<keyword evidence="8" id="KW-0597">Phosphoprotein</keyword>
<evidence type="ECO:0000313" key="45">
    <source>
        <dbReference type="EMBL" id="CAG7719515.1"/>
    </source>
</evidence>
<evidence type="ECO:0000313" key="46">
    <source>
        <dbReference type="Proteomes" id="UP000708208"/>
    </source>
</evidence>
<comment type="catalytic activity">
    <reaction evidence="22">
        <text>(3S)-hydroxyhexadecanoyl-CoA + NAD(+) = 3-oxohexadecanoyl-CoA + NADH + H(+)</text>
        <dbReference type="Rhea" id="RHEA:31159"/>
        <dbReference type="ChEBI" id="CHEBI:15378"/>
        <dbReference type="ChEBI" id="CHEBI:57349"/>
        <dbReference type="ChEBI" id="CHEBI:57540"/>
        <dbReference type="ChEBI" id="CHEBI:57945"/>
        <dbReference type="ChEBI" id="CHEBI:62613"/>
    </reaction>
    <physiologicalReaction direction="left-to-right" evidence="22">
        <dbReference type="Rhea" id="RHEA:31160"/>
    </physiologicalReaction>
</comment>
<dbReference type="InterPro" id="IPR006176">
    <property type="entry name" value="3-OHacyl-CoA_DH_NAD-bd"/>
</dbReference>
<keyword evidence="19" id="KW-0456">Lyase</keyword>
<dbReference type="GO" id="GO:0016509">
    <property type="term" value="F:long-chain (3S)-3-hydroxyacyl-CoA dehydrogenase (NAD+) activity"/>
    <property type="evidence" value="ECO:0007669"/>
    <property type="project" value="UniProtKB-EC"/>
</dbReference>
<comment type="catalytic activity">
    <reaction evidence="31">
        <text>(3S)-hydroxytetradecanoyl-CoA + NAD(+) = 3-oxotetradecanoyl-CoA + NADH + H(+)</text>
        <dbReference type="Rhea" id="RHEA:31167"/>
        <dbReference type="ChEBI" id="CHEBI:15378"/>
        <dbReference type="ChEBI" id="CHEBI:57540"/>
        <dbReference type="ChEBI" id="CHEBI:57945"/>
        <dbReference type="ChEBI" id="CHEBI:62543"/>
        <dbReference type="ChEBI" id="CHEBI:62614"/>
    </reaction>
    <physiologicalReaction direction="left-to-right" evidence="31">
        <dbReference type="Rhea" id="RHEA:31168"/>
    </physiologicalReaction>
</comment>
<proteinExistence type="inferred from homology"/>
<evidence type="ECO:0000256" key="17">
    <source>
        <dbReference type="ARBA" id="ARBA00023128"/>
    </source>
</evidence>
<evidence type="ECO:0000256" key="7">
    <source>
        <dbReference type="ARBA" id="ARBA00022481"/>
    </source>
</evidence>
<dbReference type="EMBL" id="CAJVCH010062065">
    <property type="protein sequence ID" value="CAG7719515.1"/>
    <property type="molecule type" value="Genomic_DNA"/>
</dbReference>
<keyword evidence="11" id="KW-0276">Fatty acid metabolism</keyword>
<evidence type="ECO:0000256" key="35">
    <source>
        <dbReference type="ARBA" id="ARBA00062153"/>
    </source>
</evidence>
<feature type="domain" description="3-hydroxyacyl-CoA dehydrogenase C-terminal" evidence="43">
    <location>
        <begin position="537"/>
        <end position="632"/>
    </location>
</feature>
<keyword evidence="10" id="KW-0999">Mitochondrion inner membrane</keyword>
<organism evidence="45 46">
    <name type="scientific">Allacma fusca</name>
    <dbReference type="NCBI Taxonomy" id="39272"/>
    <lineage>
        <taxon>Eukaryota</taxon>
        <taxon>Metazoa</taxon>
        <taxon>Ecdysozoa</taxon>
        <taxon>Arthropoda</taxon>
        <taxon>Hexapoda</taxon>
        <taxon>Collembola</taxon>
        <taxon>Symphypleona</taxon>
        <taxon>Sminthuridae</taxon>
        <taxon>Allacma</taxon>
    </lineage>
</organism>
<comment type="similarity">
    <text evidence="5">In the N-terminal section; belongs to the enoyl-CoA hydratase/isomerase family.</text>
</comment>
<evidence type="ECO:0000256" key="32">
    <source>
        <dbReference type="ARBA" id="ARBA00052860"/>
    </source>
</evidence>
<dbReference type="AlphaFoldDB" id="A0A8J2JG06"/>
<dbReference type="PANTHER" id="PTHR43612">
    <property type="entry name" value="TRIFUNCTIONAL ENZYME SUBUNIT ALPHA"/>
    <property type="match status" value="1"/>
</dbReference>
<comment type="catalytic activity">
    <reaction evidence="24">
        <text>a (3S)-3-hydroxyacyl-CoA + NAD(+) = a 3-oxoacyl-CoA + NADH + H(+)</text>
        <dbReference type="Rhea" id="RHEA:22432"/>
        <dbReference type="ChEBI" id="CHEBI:15378"/>
        <dbReference type="ChEBI" id="CHEBI:57318"/>
        <dbReference type="ChEBI" id="CHEBI:57540"/>
        <dbReference type="ChEBI" id="CHEBI:57945"/>
        <dbReference type="ChEBI" id="CHEBI:90726"/>
        <dbReference type="EC" id="1.1.1.35"/>
    </reaction>
</comment>
<comment type="subunit">
    <text evidence="35">Heterotetramer of 2 alpha/HADHA and 2 beta/HADHB subunits; forms the mitochondrial trifunctional enzyme. Also purified as higher order heterooligomers including a 4 alpha/HADHA and 4 beta/HADHB heterooligomer which physiological significance remains unclear. The mitochondrial trifunctional enzyme interacts with MTLN.</text>
</comment>
<dbReference type="GO" id="GO:0016507">
    <property type="term" value="C:mitochondrial fatty acid beta-oxidation multienzyme complex"/>
    <property type="evidence" value="ECO:0007669"/>
    <property type="project" value="InterPro"/>
</dbReference>
<comment type="catalytic activity">
    <reaction evidence="33">
        <text>(3S)-3-hydroxydodecanoyl-CoA + NAD(+) = 3-oxododecanoyl-CoA + NADH + H(+)</text>
        <dbReference type="Rhea" id="RHEA:31179"/>
        <dbReference type="ChEBI" id="CHEBI:15378"/>
        <dbReference type="ChEBI" id="CHEBI:57540"/>
        <dbReference type="ChEBI" id="CHEBI:57945"/>
        <dbReference type="ChEBI" id="CHEBI:62558"/>
        <dbReference type="ChEBI" id="CHEBI:62615"/>
    </reaction>
    <physiologicalReaction direction="left-to-right" evidence="33">
        <dbReference type="Rhea" id="RHEA:31180"/>
    </physiologicalReaction>
</comment>
<evidence type="ECO:0000256" key="38">
    <source>
        <dbReference type="ARBA" id="ARBA00077617"/>
    </source>
</evidence>
<keyword evidence="16" id="KW-0443">Lipid metabolism</keyword>
<evidence type="ECO:0000256" key="23">
    <source>
        <dbReference type="ARBA" id="ARBA00048361"/>
    </source>
</evidence>
<keyword evidence="13" id="KW-0007">Acetylation</keyword>
<evidence type="ECO:0000256" key="29">
    <source>
        <dbReference type="ARBA" id="ARBA00052224"/>
    </source>
</evidence>
<sequence length="788" mass="85760">MIVNLAPKTLRLARSPRWKLARLFSSSANMSGKQATLTLRNSVAVVRLHSPGKVNVLNQEVQDEMIDLARKIQSDNAIAAAVIISDKPGCFIAGADITMLEKAKTVEEATELSRGGQRFMNDLENSRKPIVAAIQGSCLGGGLEVALACHYRVAVKDKKTGFGVPEVMLGLLPGAGGTQRLPKLTGLPTALDMMLTGRTLKTDRARKVGIVDQVVDPLGPGVKSPEERTLEYLEDVAVQIANDLSTGKLKPNRTKSTMDKIMAYALTFNFVKDKVFGKAKEQVMKMSKGLYPAPLKILEVVRTGVDKGAQAGYEAEANGFGELVMTPESRGLISLFHGQTECKKNRFGNPQRPAKNLAVLGAGLMGAGIVQVSADKGYNVILKDASDKGLSRGYNQVYTGYDGARKRKRITQAEQEQIMSSISFQLDYKNFDKVDMVIEAVFEDLSLKHRVIKEVEAVIPENCIFASNTSALPIGKIAQASSRPDKVIGMHYFSPVDKMQLLEIITTPQTSKETIASAVQVGLKQGKVVITVGDGPGFYTTRILSGMMAELIRLLQEGVDPKKLDKLTTGFGFPVGACTLGDEVGLDVAAHIAKDLSIALGERASGGSPQLLQDMVNGGNLGRKSGKGIFIYEKGSKDRPVNPSAQTILSRHRLEPKLEHIDEDILMRMVVRFVNEAVLCLEEKILANPLEGDIGAVFGLGFPPFTGGPFHYVDRVGAQFLVDKMRKYEAAYGVAFTPSPKSQIYESPFERFNVGKPKRSINTRLIDDSYKVHLLYPSHFVKSNSLEC</sequence>
<evidence type="ECO:0000256" key="39">
    <source>
        <dbReference type="ARBA" id="ARBA00083277"/>
    </source>
</evidence>
<evidence type="ECO:0000256" key="4">
    <source>
        <dbReference type="ARBA" id="ARBA00007005"/>
    </source>
</evidence>
<evidence type="ECO:0000256" key="5">
    <source>
        <dbReference type="ARBA" id="ARBA00008750"/>
    </source>
</evidence>
<keyword evidence="9" id="KW-0808">Transferase</keyword>
<dbReference type="FunFam" id="3.40.50.720:FF:000009">
    <property type="entry name" value="Fatty oxidation complex, alpha subunit"/>
    <property type="match status" value="1"/>
</dbReference>
<comment type="catalytic activity">
    <reaction evidence="30">
        <text>(3S)-3-hydroxydodecanoyl-CoA = (2E)-dodecenoyl-CoA + H2O</text>
        <dbReference type="Rhea" id="RHEA:31075"/>
        <dbReference type="ChEBI" id="CHEBI:15377"/>
        <dbReference type="ChEBI" id="CHEBI:57330"/>
        <dbReference type="ChEBI" id="CHEBI:62558"/>
    </reaction>
    <physiologicalReaction direction="right-to-left" evidence="30">
        <dbReference type="Rhea" id="RHEA:31077"/>
    </physiologicalReaction>
</comment>
<comment type="catalytic activity">
    <reaction evidence="27">
        <text>a 4-saturated-(3S)-3-hydroxyacyl-CoA = a (3E)-enoyl-CoA + H2O</text>
        <dbReference type="Rhea" id="RHEA:20724"/>
        <dbReference type="ChEBI" id="CHEBI:15377"/>
        <dbReference type="ChEBI" id="CHEBI:58521"/>
        <dbReference type="ChEBI" id="CHEBI:137480"/>
        <dbReference type="EC" id="4.2.1.17"/>
    </reaction>
    <physiologicalReaction direction="right-to-left" evidence="27">
        <dbReference type="Rhea" id="RHEA:20726"/>
    </physiologicalReaction>
</comment>
<feature type="domain" description="3-hydroxyacyl-CoA dehydrogenase NAD binding" evidence="44">
    <location>
        <begin position="357"/>
        <end position="534"/>
    </location>
</feature>
<dbReference type="GO" id="GO:0016740">
    <property type="term" value="F:transferase activity"/>
    <property type="evidence" value="ECO:0007669"/>
    <property type="project" value="UniProtKB-KW"/>
</dbReference>
<evidence type="ECO:0000256" key="30">
    <source>
        <dbReference type="ARBA" id="ARBA00052711"/>
    </source>
</evidence>
<name>A0A8J2JG06_9HEXA</name>
<dbReference type="GO" id="GO:0004300">
    <property type="term" value="F:enoyl-CoA hydratase activity"/>
    <property type="evidence" value="ECO:0007669"/>
    <property type="project" value="UniProtKB-EC"/>
</dbReference>
<dbReference type="Pfam" id="PF02737">
    <property type="entry name" value="3HCDH_N"/>
    <property type="match status" value="1"/>
</dbReference>
<accession>A0A8J2JG06</accession>
<dbReference type="Proteomes" id="UP000708208">
    <property type="component" value="Unassembled WGS sequence"/>
</dbReference>
<dbReference type="InterPro" id="IPR001753">
    <property type="entry name" value="Enoyl-CoA_hydra/iso"/>
</dbReference>
<feature type="site" description="Important for long-chain enoyl-CoA hydratase activity" evidence="41">
    <location>
        <position position="166"/>
    </location>
</feature>
<protein>
    <recommendedName>
        <fullName evidence="37">Trifunctional enzyme subunit alpha, mitochondrial</fullName>
        <ecNumber evidence="36">1.1.1.211</ecNumber>
        <ecNumber evidence="6">4.2.1.17</ecNumber>
    </recommendedName>
    <alternativeName>
        <fullName evidence="38">Monolysocardiolipin acyltransferase</fullName>
    </alternativeName>
    <alternativeName>
        <fullName evidence="39">TP-alpha</fullName>
    </alternativeName>
</protein>
<keyword evidence="46" id="KW-1185">Reference proteome</keyword>
<dbReference type="GO" id="GO:0070403">
    <property type="term" value="F:NAD+ binding"/>
    <property type="evidence" value="ECO:0007669"/>
    <property type="project" value="InterPro"/>
</dbReference>
<dbReference type="UniPathway" id="UPA00659"/>
<keyword evidence="20" id="KW-0511">Multifunctional enzyme</keyword>
<evidence type="ECO:0000256" key="19">
    <source>
        <dbReference type="ARBA" id="ARBA00023239"/>
    </source>
</evidence>
<evidence type="ECO:0000256" key="27">
    <source>
        <dbReference type="ARBA" id="ARBA00051215"/>
    </source>
</evidence>
<feature type="site" description="Important for hydroxyacyl-coenzyme A dehydrogenase activity" evidence="41">
    <location>
        <position position="491"/>
    </location>
</feature>
<reference evidence="45" key="1">
    <citation type="submission" date="2021-06" db="EMBL/GenBank/DDBJ databases">
        <authorList>
            <person name="Hodson N. C."/>
            <person name="Mongue J. A."/>
            <person name="Jaron S. K."/>
        </authorList>
    </citation>
    <scope>NUCLEOTIDE SEQUENCE</scope>
</reference>
<evidence type="ECO:0000256" key="24">
    <source>
        <dbReference type="ARBA" id="ARBA00049556"/>
    </source>
</evidence>
<evidence type="ECO:0000256" key="16">
    <source>
        <dbReference type="ARBA" id="ARBA00023098"/>
    </source>
</evidence>
<keyword evidence="7" id="KW-0488">Methylation</keyword>
<evidence type="ECO:0000256" key="33">
    <source>
        <dbReference type="ARBA" id="ARBA00052945"/>
    </source>
</evidence>
<dbReference type="EC" id="4.2.1.17" evidence="6"/>
<evidence type="ECO:0000256" key="9">
    <source>
        <dbReference type="ARBA" id="ARBA00022679"/>
    </source>
</evidence>
<evidence type="ECO:0000256" key="28">
    <source>
        <dbReference type="ARBA" id="ARBA00051877"/>
    </source>
</evidence>
<evidence type="ECO:0000256" key="25">
    <source>
        <dbReference type="ARBA" id="ARBA00050222"/>
    </source>
</evidence>
<comment type="pathway">
    <text evidence="3">Lipid metabolism; fatty acid beta-oxidation.</text>
</comment>
<evidence type="ECO:0000256" key="15">
    <source>
        <dbReference type="ARBA" id="ARBA00023027"/>
    </source>
</evidence>
<dbReference type="OrthoDB" id="10004768at2759"/>
<evidence type="ECO:0000256" key="31">
    <source>
        <dbReference type="ARBA" id="ARBA00052834"/>
    </source>
</evidence>
<dbReference type="InterPro" id="IPR012803">
    <property type="entry name" value="Fa_ox_alpha_mit"/>
</dbReference>
<comment type="similarity">
    <text evidence="42">Belongs to the enoyl-CoA hydratase/isomerase family.</text>
</comment>
<dbReference type="FunFam" id="1.10.1040.50:FF:000002">
    <property type="entry name" value="Trifunctional enzyme subunit alpha, mitochondrial"/>
    <property type="match status" value="1"/>
</dbReference>
<dbReference type="PROSITE" id="PS00166">
    <property type="entry name" value="ENOYL_COA_HYDRATASE"/>
    <property type="match status" value="1"/>
</dbReference>
<dbReference type="NCBIfam" id="TIGR02441">
    <property type="entry name" value="fa_ox_alpha_mit"/>
    <property type="match status" value="1"/>
</dbReference>
<evidence type="ECO:0000256" key="40">
    <source>
        <dbReference type="PIRSR" id="PIRSR612803-1"/>
    </source>
</evidence>
<dbReference type="InterPro" id="IPR006108">
    <property type="entry name" value="3HC_DH_C"/>
</dbReference>
<comment type="similarity">
    <text evidence="4">In the central section; belongs to the 3-hydroxyacyl-CoA dehydrogenase family.</text>
</comment>
<evidence type="ECO:0000256" key="10">
    <source>
        <dbReference type="ARBA" id="ARBA00022792"/>
    </source>
</evidence>
<evidence type="ECO:0000256" key="34">
    <source>
        <dbReference type="ARBA" id="ARBA00052989"/>
    </source>
</evidence>
<keyword evidence="15" id="KW-0520">NAD</keyword>
<evidence type="ECO:0000256" key="41">
    <source>
        <dbReference type="PIRSR" id="PIRSR612803-2"/>
    </source>
</evidence>
<feature type="active site" description="For hydroxyacyl-coenzyme A dehydrogenase activity" evidence="40">
    <location>
        <position position="503"/>
    </location>
</feature>
<evidence type="ECO:0000256" key="12">
    <source>
        <dbReference type="ARBA" id="ARBA00022946"/>
    </source>
</evidence>
<dbReference type="GO" id="GO:0005743">
    <property type="term" value="C:mitochondrial inner membrane"/>
    <property type="evidence" value="ECO:0007669"/>
    <property type="project" value="UniProtKB-SubCell"/>
</dbReference>
<evidence type="ECO:0000256" key="37">
    <source>
        <dbReference type="ARBA" id="ARBA00068347"/>
    </source>
</evidence>
<evidence type="ECO:0000256" key="26">
    <source>
        <dbReference type="ARBA" id="ARBA00050446"/>
    </source>
</evidence>
<comment type="catalytic activity">
    <reaction evidence="26">
        <text>a long-chain (3S)-3-hydroxy fatty acyl-CoA + NAD(+) = a long-chain 3-oxo-fatty acyl-CoA + NADH + H(+)</text>
        <dbReference type="Rhea" id="RHEA:52656"/>
        <dbReference type="ChEBI" id="CHEBI:15378"/>
        <dbReference type="ChEBI" id="CHEBI:57540"/>
        <dbReference type="ChEBI" id="CHEBI:57945"/>
        <dbReference type="ChEBI" id="CHEBI:136757"/>
        <dbReference type="ChEBI" id="CHEBI:136758"/>
        <dbReference type="EC" id="1.1.1.211"/>
    </reaction>
    <physiologicalReaction direction="left-to-right" evidence="26">
        <dbReference type="Rhea" id="RHEA:52657"/>
    </physiologicalReaction>
</comment>
<evidence type="ECO:0000256" key="42">
    <source>
        <dbReference type="RuleBase" id="RU003707"/>
    </source>
</evidence>
<comment type="subcellular location">
    <subcellularLocation>
        <location evidence="2">Mitochondrion inner membrane</location>
    </subcellularLocation>
</comment>
<dbReference type="InterPro" id="IPR018376">
    <property type="entry name" value="Enoyl-CoA_hyd/isom_CS"/>
</dbReference>
<comment type="catalytic activity">
    <reaction evidence="1">
        <text>(3S)-hydroxyhexadecanoyl-CoA = (2E)-hexadecenoyl-CoA + H2O</text>
        <dbReference type="Rhea" id="RHEA:31163"/>
        <dbReference type="ChEBI" id="CHEBI:15377"/>
        <dbReference type="ChEBI" id="CHEBI:61526"/>
        <dbReference type="ChEBI" id="CHEBI:62613"/>
    </reaction>
    <physiologicalReaction direction="right-to-left" evidence="1">
        <dbReference type="Rhea" id="RHEA:31165"/>
    </physiologicalReaction>
</comment>
<comment type="catalytic activity">
    <reaction evidence="34">
        <text>1'-[1,2-di-(9Z,12Z-octadecadienoyl)-sn-glycero-3-phospho]-3'-[1-(9Z,12Z-octadecadienoyl)-sn-glycero-3-phospho]-glycerol + hexadecanoyl-CoA = 1'-[1,2-di-(9Z,12Z-octadecadienoyl)-sn-glycero-3-phospho]-3'-[1-(9Z,12Z-octadecadienoyl)-2-hexadecanoyl-sn-glycero-3-phospho]-glycerol + CoA</text>
        <dbReference type="Rhea" id="RHEA:43680"/>
        <dbReference type="ChEBI" id="CHEBI:57287"/>
        <dbReference type="ChEBI" id="CHEBI:57379"/>
        <dbReference type="ChEBI" id="CHEBI:83580"/>
        <dbReference type="ChEBI" id="CHEBI:83583"/>
    </reaction>
    <physiologicalReaction direction="left-to-right" evidence="34">
        <dbReference type="Rhea" id="RHEA:43681"/>
    </physiologicalReaction>
</comment>
<dbReference type="GO" id="GO:0006635">
    <property type="term" value="P:fatty acid beta-oxidation"/>
    <property type="evidence" value="ECO:0007669"/>
    <property type="project" value="UniProtKB-UniPathway"/>
</dbReference>
<comment type="catalytic activity">
    <reaction evidence="25">
        <text>1'-[1,2-di-(9Z,12Z-octadecadienoyl)-sn-glycero-3-phospho]-3'-[1-(9Z,12Z-octadecadienoyl)-sn-glycero-3-phospho]-glycerol + (9Z,12Z)-octadecadienoyl-CoA = 1',3'-bis-[1,2-di-(9Z,12Z-octadecadienoyl)-sn-glycero-3-phospho]-glycerol + CoA</text>
        <dbReference type="Rhea" id="RHEA:43672"/>
        <dbReference type="ChEBI" id="CHEBI:57287"/>
        <dbReference type="ChEBI" id="CHEBI:57383"/>
        <dbReference type="ChEBI" id="CHEBI:83580"/>
        <dbReference type="ChEBI" id="CHEBI:83581"/>
    </reaction>
    <physiologicalReaction direction="left-to-right" evidence="25">
        <dbReference type="Rhea" id="RHEA:43673"/>
    </physiologicalReaction>
</comment>
<dbReference type="Pfam" id="PF00378">
    <property type="entry name" value="ECH_1"/>
    <property type="match status" value="1"/>
</dbReference>
<dbReference type="CDD" id="cd06558">
    <property type="entry name" value="crotonase-like"/>
    <property type="match status" value="1"/>
</dbReference>
<evidence type="ECO:0000256" key="18">
    <source>
        <dbReference type="ARBA" id="ARBA00023136"/>
    </source>
</evidence>
<evidence type="ECO:0000256" key="21">
    <source>
        <dbReference type="ARBA" id="ARBA00035854"/>
    </source>
</evidence>
<evidence type="ECO:0000256" key="13">
    <source>
        <dbReference type="ARBA" id="ARBA00022990"/>
    </source>
</evidence>
<comment type="catalytic activity">
    <reaction evidence="28">
        <text>(3S)-hydroxyoctanoyl-CoA = (2E)-octenoyl-CoA + H2O</text>
        <dbReference type="Rhea" id="RHEA:31199"/>
        <dbReference type="ChEBI" id="CHEBI:15377"/>
        <dbReference type="ChEBI" id="CHEBI:62242"/>
        <dbReference type="ChEBI" id="CHEBI:62617"/>
    </reaction>
    <physiologicalReaction direction="right-to-left" evidence="28">
        <dbReference type="Rhea" id="RHEA:31201"/>
    </physiologicalReaction>
</comment>
<dbReference type="Pfam" id="PF00725">
    <property type="entry name" value="3HCDH"/>
    <property type="match status" value="1"/>
</dbReference>
<evidence type="ECO:0000256" key="22">
    <source>
        <dbReference type="ARBA" id="ARBA00047613"/>
    </source>
</evidence>
<evidence type="ECO:0000256" key="1">
    <source>
        <dbReference type="ARBA" id="ARBA00000469"/>
    </source>
</evidence>
<evidence type="ECO:0000256" key="2">
    <source>
        <dbReference type="ARBA" id="ARBA00004273"/>
    </source>
</evidence>
<evidence type="ECO:0000256" key="36">
    <source>
        <dbReference type="ARBA" id="ARBA00066806"/>
    </source>
</evidence>
<evidence type="ECO:0000259" key="44">
    <source>
        <dbReference type="Pfam" id="PF02737"/>
    </source>
</evidence>
<dbReference type="InterPro" id="IPR050136">
    <property type="entry name" value="FA_oxidation_alpha_subunit"/>
</dbReference>